<dbReference type="Pfam" id="PF04082">
    <property type="entry name" value="Fungal_trans"/>
    <property type="match status" value="1"/>
</dbReference>
<protein>
    <submittedName>
        <fullName evidence="8">Transcription factor</fullName>
    </submittedName>
</protein>
<dbReference type="CDD" id="cd12148">
    <property type="entry name" value="fungal_TF_MHR"/>
    <property type="match status" value="1"/>
</dbReference>
<keyword evidence="5" id="KW-0539">Nucleus</keyword>
<keyword evidence="9" id="KW-1185">Reference proteome</keyword>
<evidence type="ECO:0000313" key="9">
    <source>
        <dbReference type="Proteomes" id="UP000076874"/>
    </source>
</evidence>
<dbReference type="OrthoDB" id="3990906at2759"/>
<evidence type="ECO:0000313" key="8">
    <source>
        <dbReference type="EMBL" id="OAA57011.1"/>
    </source>
</evidence>
<feature type="region of interest" description="Disordered" evidence="6">
    <location>
        <begin position="582"/>
        <end position="619"/>
    </location>
</feature>
<name>A0A167PTI9_9HYPO</name>
<sequence>MNYTFNLDGSDSDPAGADALPRDKCLQCEKRNVVCSIETGVPSERPHPPARRPLSVETHPGQSSTISPGLAVGGVGSSQTPEPESQTTQPEQPLQLALPSPPLPSPRADDSVVAANASQTSRFIGHLNPEARLIARTRHNSPSSDNDNDDDDERAEREERDHLGVWCRVPAPRHVAQPRPASASLLLQRYVNVIREFEIPDAAVCAALTDIYFATVHRFLPMVDEAAFRRDLAAGTVPIALLLAVLLAACRDSRAAPHLWFPSATDGRAGGSRRTPLQTREFAQRVYTHLASLLKAEAETDKVTLIQVHALVSLHCEGPSGNEAASLHLFTAIHYLQVLGMHLPRADETDTSGRFSIIFWSVWSLDRLNAAQYGRPTIIHEQDMANKAAFACADAAQRRRYAPFLVWLALTDLLDKTISYYRPGADPTCTGWEEGFPSFEEVLSGHDRDIPVQLLYVLEVYYHAVAILTSRFREWNPVTASNASSMRQALSTMRMLQMAQETPLADVSALPVIPYAMTLCMTVTYRQCRECLSSVVGRATKHLVTACTALDDLASKWWMAEAMAKLGRQALGKIARLEQQQQQKQAAAVGHTGNNNNNNDNNSRQIPLVAAPGAPARPPFTGDGDAAPIEDIVAAPIDIDGATAAEAAKALAGTTARSAPAVDSDNSIEIDAGPSRRASLGISLVPSAAPAAAAAAGPLIYPEWGAQLNVTDSDRNNGGQENEFYDYFLLDSIPNLVYPETGLKDDLFDKVRLFDGFGMVL</sequence>
<evidence type="ECO:0000259" key="7">
    <source>
        <dbReference type="SMART" id="SM00906"/>
    </source>
</evidence>
<dbReference type="AlphaFoldDB" id="A0A167PTI9"/>
<feature type="compositionally biased region" description="Low complexity" evidence="6">
    <location>
        <begin position="582"/>
        <end position="602"/>
    </location>
</feature>
<keyword evidence="4" id="KW-0804">Transcription</keyword>
<reference evidence="8 9" key="1">
    <citation type="journal article" date="2016" name="Genome Biol. Evol.">
        <title>Divergent and convergent evolution of fungal pathogenicity.</title>
        <authorList>
            <person name="Shang Y."/>
            <person name="Xiao G."/>
            <person name="Zheng P."/>
            <person name="Cen K."/>
            <person name="Zhan S."/>
            <person name="Wang C."/>
        </authorList>
    </citation>
    <scope>NUCLEOTIDE SEQUENCE [LARGE SCALE GENOMIC DNA]</scope>
    <source>
        <strain evidence="8 9">RCEF 264</strain>
    </source>
</reference>
<evidence type="ECO:0000256" key="4">
    <source>
        <dbReference type="ARBA" id="ARBA00023163"/>
    </source>
</evidence>
<dbReference type="GO" id="GO:0008270">
    <property type="term" value="F:zinc ion binding"/>
    <property type="evidence" value="ECO:0007669"/>
    <property type="project" value="InterPro"/>
</dbReference>
<evidence type="ECO:0000256" key="6">
    <source>
        <dbReference type="SAM" id="MobiDB-lite"/>
    </source>
</evidence>
<dbReference type="InterPro" id="IPR007219">
    <property type="entry name" value="XnlR_reg_dom"/>
</dbReference>
<feature type="domain" description="Xylanolytic transcriptional activator regulatory" evidence="7">
    <location>
        <begin position="325"/>
        <end position="397"/>
    </location>
</feature>
<dbReference type="PANTHER" id="PTHR47171:SF6">
    <property type="entry name" value="SPECIFIC TRANSCRIPTION FACTOR, PUTATIVE (AFU_ORTHOLOGUE AFUA_2G06130)-RELATED"/>
    <property type="match status" value="1"/>
</dbReference>
<dbReference type="EMBL" id="AZHD01000015">
    <property type="protein sequence ID" value="OAA57011.1"/>
    <property type="molecule type" value="Genomic_DNA"/>
</dbReference>
<keyword evidence="2" id="KW-0805">Transcription regulation</keyword>
<dbReference type="GO" id="GO:0003677">
    <property type="term" value="F:DNA binding"/>
    <property type="evidence" value="ECO:0007669"/>
    <property type="project" value="UniProtKB-KW"/>
</dbReference>
<comment type="caution">
    <text evidence="8">The sequence shown here is derived from an EMBL/GenBank/DDBJ whole genome shotgun (WGS) entry which is preliminary data.</text>
</comment>
<dbReference type="GO" id="GO:0006351">
    <property type="term" value="P:DNA-templated transcription"/>
    <property type="evidence" value="ECO:0007669"/>
    <property type="project" value="InterPro"/>
</dbReference>
<gene>
    <name evidence="8" type="ORF">SPI_07392</name>
</gene>
<feature type="region of interest" description="Disordered" evidence="6">
    <location>
        <begin position="135"/>
        <end position="157"/>
    </location>
</feature>
<dbReference type="STRING" id="1081102.A0A167PTI9"/>
<feature type="compositionally biased region" description="Low complexity" evidence="6">
    <location>
        <begin position="7"/>
        <end position="19"/>
    </location>
</feature>
<dbReference type="Proteomes" id="UP000076874">
    <property type="component" value="Unassembled WGS sequence"/>
</dbReference>
<organism evidence="8 9">
    <name type="scientific">Niveomyces insectorum RCEF 264</name>
    <dbReference type="NCBI Taxonomy" id="1081102"/>
    <lineage>
        <taxon>Eukaryota</taxon>
        <taxon>Fungi</taxon>
        <taxon>Dikarya</taxon>
        <taxon>Ascomycota</taxon>
        <taxon>Pezizomycotina</taxon>
        <taxon>Sordariomycetes</taxon>
        <taxon>Hypocreomycetidae</taxon>
        <taxon>Hypocreales</taxon>
        <taxon>Cordycipitaceae</taxon>
        <taxon>Niveomyces</taxon>
    </lineage>
</organism>
<keyword evidence="3" id="KW-0238">DNA-binding</keyword>
<proteinExistence type="predicted"/>
<dbReference type="InterPro" id="IPR052073">
    <property type="entry name" value="Amide_Lactam_Regulators"/>
</dbReference>
<feature type="compositionally biased region" description="Low complexity" evidence="6">
    <location>
        <begin position="77"/>
        <end position="98"/>
    </location>
</feature>
<feature type="region of interest" description="Disordered" evidence="6">
    <location>
        <begin position="1"/>
        <end position="23"/>
    </location>
</feature>
<evidence type="ECO:0000256" key="5">
    <source>
        <dbReference type="ARBA" id="ARBA00023242"/>
    </source>
</evidence>
<accession>A0A167PTI9</accession>
<evidence type="ECO:0000256" key="1">
    <source>
        <dbReference type="ARBA" id="ARBA00022833"/>
    </source>
</evidence>
<dbReference type="SMART" id="SM00906">
    <property type="entry name" value="Fungal_trans"/>
    <property type="match status" value="1"/>
</dbReference>
<feature type="region of interest" description="Disordered" evidence="6">
    <location>
        <begin position="39"/>
        <end position="114"/>
    </location>
</feature>
<keyword evidence="1" id="KW-0862">Zinc</keyword>
<evidence type="ECO:0000256" key="2">
    <source>
        <dbReference type="ARBA" id="ARBA00023015"/>
    </source>
</evidence>
<evidence type="ECO:0000256" key="3">
    <source>
        <dbReference type="ARBA" id="ARBA00023125"/>
    </source>
</evidence>
<dbReference type="PANTHER" id="PTHR47171">
    <property type="entry name" value="FARA-RELATED"/>
    <property type="match status" value="1"/>
</dbReference>